<feature type="transmembrane region" description="Helical" evidence="14">
    <location>
        <begin position="275"/>
        <end position="297"/>
    </location>
</feature>
<dbReference type="STRING" id="947166.A0A1D1UNN0"/>
<dbReference type="InterPro" id="IPR047871">
    <property type="entry name" value="K_chnl_Slo-like"/>
</dbReference>
<dbReference type="Pfam" id="PF21014">
    <property type="entry name" value="Slowpoke_C"/>
    <property type="match status" value="1"/>
</dbReference>
<accession>A0A1D1UNN0</accession>
<dbReference type="InterPro" id="IPR003148">
    <property type="entry name" value="RCK_N"/>
</dbReference>
<dbReference type="PANTHER" id="PTHR10027:SF33">
    <property type="entry name" value="CALCIUM-ACTIVATED POTASSIUM CHANNEL SUBUNIT ALPHA-1-RELATED"/>
    <property type="match status" value="1"/>
</dbReference>
<keyword evidence="4 14" id="KW-0812">Transmembrane</keyword>
<dbReference type="Gene3D" id="3.40.50.720">
    <property type="entry name" value="NAD(P)-binding Rossmann-like Domain"/>
    <property type="match status" value="2"/>
</dbReference>
<protein>
    <recommendedName>
        <fullName evidence="13">BK channel</fullName>
    </recommendedName>
</protein>
<evidence type="ECO:0000256" key="1">
    <source>
        <dbReference type="ARBA" id="ARBA00004141"/>
    </source>
</evidence>
<feature type="transmembrane region" description="Helical" evidence="14">
    <location>
        <begin position="333"/>
        <end position="352"/>
    </location>
</feature>
<dbReference type="FunFam" id="1.10.287.70:FF:000015">
    <property type="entry name" value="Calcium-activated potassium channel subunit alpha-1 isoform X7"/>
    <property type="match status" value="1"/>
</dbReference>
<dbReference type="Pfam" id="PF00520">
    <property type="entry name" value="Ion_trans"/>
    <property type="match status" value="1"/>
</dbReference>
<keyword evidence="17" id="KW-1185">Reference proteome</keyword>
<dbReference type="PRINTS" id="PR01449">
    <property type="entry name" value="BKCHANNELA"/>
</dbReference>
<feature type="transmembrane region" description="Helical" evidence="14">
    <location>
        <begin position="372"/>
        <end position="389"/>
    </location>
</feature>
<keyword evidence="10" id="KW-0406">Ion transport</keyword>
<evidence type="ECO:0000259" key="15">
    <source>
        <dbReference type="PROSITE" id="PS51201"/>
    </source>
</evidence>
<keyword evidence="9 14" id="KW-1133">Transmembrane helix</keyword>
<evidence type="ECO:0000256" key="6">
    <source>
        <dbReference type="ARBA" id="ARBA00022837"/>
    </source>
</evidence>
<dbReference type="GO" id="GO:0034702">
    <property type="term" value="C:monoatomic ion channel complex"/>
    <property type="evidence" value="ECO:0007669"/>
    <property type="project" value="UniProtKB-KW"/>
</dbReference>
<evidence type="ECO:0000256" key="5">
    <source>
        <dbReference type="ARBA" id="ARBA00022826"/>
    </source>
</evidence>
<feature type="transmembrane region" description="Helical" evidence="14">
    <location>
        <begin position="79"/>
        <end position="104"/>
    </location>
</feature>
<dbReference type="GO" id="GO:0060072">
    <property type="term" value="F:large conductance calcium-activated potassium channel activity"/>
    <property type="evidence" value="ECO:0007669"/>
    <property type="project" value="TreeGrafter"/>
</dbReference>
<keyword evidence="11 14" id="KW-0472">Membrane</keyword>
<keyword evidence="7" id="KW-0851">Voltage-gated channel</keyword>
<dbReference type="InterPro" id="IPR048735">
    <property type="entry name" value="Slowpoke-like_C"/>
</dbReference>
<evidence type="ECO:0000256" key="4">
    <source>
        <dbReference type="ARBA" id="ARBA00022692"/>
    </source>
</evidence>
<evidence type="ECO:0000256" key="12">
    <source>
        <dbReference type="ARBA" id="ARBA00023303"/>
    </source>
</evidence>
<dbReference type="Pfam" id="PF22614">
    <property type="entry name" value="Slo-like_RCK"/>
    <property type="match status" value="2"/>
</dbReference>
<evidence type="ECO:0000256" key="9">
    <source>
        <dbReference type="ARBA" id="ARBA00022989"/>
    </source>
</evidence>
<evidence type="ECO:0000256" key="11">
    <source>
        <dbReference type="ARBA" id="ARBA00023136"/>
    </source>
</evidence>
<evidence type="ECO:0000256" key="8">
    <source>
        <dbReference type="ARBA" id="ARBA00022958"/>
    </source>
</evidence>
<name>A0A1D1UNN0_RAMVA</name>
<evidence type="ECO:0000313" key="17">
    <source>
        <dbReference type="Proteomes" id="UP000186922"/>
    </source>
</evidence>
<keyword evidence="2" id="KW-0813">Transport</keyword>
<comment type="caution">
    <text evidence="16">The sequence shown here is derived from an EMBL/GenBank/DDBJ whole genome shotgun (WGS) entry which is preliminary data.</text>
</comment>
<comment type="subcellular location">
    <subcellularLocation>
        <location evidence="1">Membrane</location>
        <topology evidence="1">Multi-pass membrane protein</topology>
    </subcellularLocation>
</comment>
<evidence type="ECO:0000256" key="10">
    <source>
        <dbReference type="ARBA" id="ARBA00023065"/>
    </source>
</evidence>
<keyword evidence="12" id="KW-0407">Ion channel</keyword>
<evidence type="ECO:0000256" key="2">
    <source>
        <dbReference type="ARBA" id="ARBA00022448"/>
    </source>
</evidence>
<evidence type="ECO:0000256" key="14">
    <source>
        <dbReference type="SAM" id="Phobius"/>
    </source>
</evidence>
<dbReference type="Gene3D" id="1.10.287.70">
    <property type="match status" value="1"/>
</dbReference>
<dbReference type="Pfam" id="PF03493">
    <property type="entry name" value="BK_channel_a"/>
    <property type="match status" value="1"/>
</dbReference>
<organism evidence="16 17">
    <name type="scientific">Ramazzottius varieornatus</name>
    <name type="common">Water bear</name>
    <name type="synonym">Tardigrade</name>
    <dbReference type="NCBI Taxonomy" id="947166"/>
    <lineage>
        <taxon>Eukaryota</taxon>
        <taxon>Metazoa</taxon>
        <taxon>Ecdysozoa</taxon>
        <taxon>Tardigrada</taxon>
        <taxon>Eutardigrada</taxon>
        <taxon>Parachela</taxon>
        <taxon>Hypsibioidea</taxon>
        <taxon>Ramazzottiidae</taxon>
        <taxon>Ramazzottius</taxon>
    </lineage>
</organism>
<sequence length="1202" mass="133466">MPKPKCSDVFMVYDTSREVFLSVSSWKGNLAVIASMDNLPYNESTALPVLVNDGNSSATPTGAVLRMLLYDEVECETKLWWAFLLSGVLSPVAILAGLGVWKLFAWFTHRRKKRTGYLAVNRVDPLSQSPSEKSIASHNGSVNYVLNGRGNTPRRSLTVGTLNEVPARNPAAFTLHQEPEESHWSAIIQQAATDIVSAQSLTGRVAVCVTFIVSMVSLGLYFVEVSNSHIPMYAYHEKCADWRYRTDWQLELVCSVFLLIDFFIRFVAANNKLKFMFSIYAIVDYFTVPPAFLVAFLDHHWTGLRFLRALYMLSIPDILQFSNILRTTSKIRLVQLVTLLSCVILVGAGFFHLFETYGDAHLDQSNAVERSYWEYVYFVVVTMSTLGYGDISPVTRLGRAFTVVFLFFAFTVFAACVPEMFRLFQNRQRYKDDYKDSYGNRHVVVAGDISTSAMDWFLNSFYSVERENNRNLHVVFVNRTDPDLEMEALLKRNITRVAYIKGSVLEKRDLILADVNGASAVLILSDKNAVNPTSEDAGSVMSVISVKNHSPATRCLVQLLQSRSVAHVANIPGFNAMAGDSIICFSTLELGLLAQSCLAPGFSTLISNLMGTDCTRTEQENEVVADYIHGTQMKILMEQLSDYFDGMTFLEAVKACAFKLSILLIGILQADNDRPSGTVLLNPRATIKAGHVGVFIARSTEEVTRAWFVCRSCHNDSAVDAKRIQFCGCDRRKAQPVQVAARDPQERFRTFAATDTSGFREKTLPKGWEKMVIRLIQKNPSATSLQKVESQGSKMEKVRTRVMASISEDVPAGDAEGASFTMEPEAAPLSPTLSDYSDDFLDITRAFYACPSRPFKNIVLNRSKAAKQLFNDHIVVLVLAGATDPPVGFLDFVLPLRSSKIEYADLKEIVFLGNPHFLEKEWYKISNLPKLTVVKGDPLDRADLRAVSIKTCAMCVVLPSRSGGSTDPILDDKDTILATLNIMAMSFEKIEVAAGASAAGRSRSTSTVNQLMFKRLAREGFEVPTISPLYQDVNVPLLEAYEAQKSNYTEVMLMEPYVCGYCLPLSALDSILIANFFNPYALELIKALLFGDMSTLTETLLTEGIGLVSGEIPASEPGRSANAQLRLISLLEPPLRHRLSAISTYNTLFSEACELGMVCLGLARRVYPNAMNSSRATKRCVITNPPPTYALRHDDLVYVLSS</sequence>
<gene>
    <name evidence="16" type="primary">RvY_03591-1</name>
    <name evidence="16" type="synonym">RvY_03591.1</name>
    <name evidence="16" type="ORF">RvY_03591</name>
</gene>
<feature type="transmembrane region" description="Helical" evidence="14">
    <location>
        <begin position="205"/>
        <end position="223"/>
    </location>
</feature>
<dbReference type="PROSITE" id="PS51201">
    <property type="entry name" value="RCK_N"/>
    <property type="match status" value="1"/>
</dbReference>
<evidence type="ECO:0000256" key="3">
    <source>
        <dbReference type="ARBA" id="ARBA00022538"/>
    </source>
</evidence>
<dbReference type="PANTHER" id="PTHR10027">
    <property type="entry name" value="CALCIUM-ACTIVATED POTASSIUM CHANNEL ALPHA CHAIN"/>
    <property type="match status" value="1"/>
</dbReference>
<keyword evidence="6" id="KW-0106">Calcium</keyword>
<dbReference type="Proteomes" id="UP000186922">
    <property type="component" value="Unassembled WGS sequence"/>
</dbReference>
<feature type="domain" description="RCK N-terminal" evidence="15">
    <location>
        <begin position="440"/>
        <end position="583"/>
    </location>
</feature>
<dbReference type="EMBL" id="BDGG01000002">
    <property type="protein sequence ID" value="GAU91314.1"/>
    <property type="molecule type" value="Genomic_DNA"/>
</dbReference>
<evidence type="ECO:0000256" key="13">
    <source>
        <dbReference type="ARBA" id="ARBA00029579"/>
    </source>
</evidence>
<dbReference type="OrthoDB" id="10035564at2759"/>
<keyword evidence="5" id="KW-0631">Potassium channel</keyword>
<keyword evidence="8" id="KW-0630">Potassium</keyword>
<evidence type="ECO:0000256" key="7">
    <source>
        <dbReference type="ARBA" id="ARBA00022882"/>
    </source>
</evidence>
<dbReference type="PRINTS" id="PR00169">
    <property type="entry name" value="KCHANNEL"/>
</dbReference>
<dbReference type="InterPro" id="IPR005821">
    <property type="entry name" value="Ion_trans_dom"/>
</dbReference>
<keyword evidence="3" id="KW-0633">Potassium transport</keyword>
<evidence type="ECO:0000313" key="16">
    <source>
        <dbReference type="EMBL" id="GAU91314.1"/>
    </source>
</evidence>
<feature type="transmembrane region" description="Helical" evidence="14">
    <location>
        <begin position="401"/>
        <end position="421"/>
    </location>
</feature>
<dbReference type="InterPro" id="IPR003929">
    <property type="entry name" value="K_chnl_BK_asu"/>
</dbReference>
<reference evidence="16 17" key="1">
    <citation type="journal article" date="2016" name="Nat. Commun.">
        <title>Extremotolerant tardigrade genome and improved radiotolerance of human cultured cells by tardigrade-unique protein.</title>
        <authorList>
            <person name="Hashimoto T."/>
            <person name="Horikawa D.D."/>
            <person name="Saito Y."/>
            <person name="Kuwahara H."/>
            <person name="Kozuka-Hata H."/>
            <person name="Shin-I T."/>
            <person name="Minakuchi Y."/>
            <person name="Ohishi K."/>
            <person name="Motoyama A."/>
            <person name="Aizu T."/>
            <person name="Enomoto A."/>
            <person name="Kondo K."/>
            <person name="Tanaka S."/>
            <person name="Hara Y."/>
            <person name="Koshikawa S."/>
            <person name="Sagara H."/>
            <person name="Miura T."/>
            <person name="Yokobori S."/>
            <person name="Miyagawa K."/>
            <person name="Suzuki Y."/>
            <person name="Kubo T."/>
            <person name="Oyama M."/>
            <person name="Kohara Y."/>
            <person name="Fujiyama A."/>
            <person name="Arakawa K."/>
            <person name="Katayama T."/>
            <person name="Toyoda A."/>
            <person name="Kunieda T."/>
        </authorList>
    </citation>
    <scope>NUCLEOTIDE SEQUENCE [LARGE SCALE GENOMIC DNA]</scope>
    <source>
        <strain evidence="16 17">YOKOZUNA-1</strain>
    </source>
</reference>
<dbReference type="SUPFAM" id="SSF81324">
    <property type="entry name" value="Voltage-gated potassium channels"/>
    <property type="match status" value="1"/>
</dbReference>
<dbReference type="AlphaFoldDB" id="A0A1D1UNN0"/>
<proteinExistence type="predicted"/>